<evidence type="ECO:0000256" key="4">
    <source>
        <dbReference type="ARBA" id="ARBA00022679"/>
    </source>
</evidence>
<reference evidence="8 9" key="1">
    <citation type="journal article" date="2019" name="Int. J. Syst. Evol. Microbiol.">
        <title>The Global Catalogue of Microorganisms (GCM) 10K type strain sequencing project: providing services to taxonomists for standard genome sequencing and annotation.</title>
        <authorList>
            <consortium name="The Broad Institute Genomics Platform"/>
            <consortium name="The Broad Institute Genome Sequencing Center for Infectious Disease"/>
            <person name="Wu L."/>
            <person name="Ma J."/>
        </authorList>
    </citation>
    <scope>NUCLEOTIDE SEQUENCE [LARGE SCALE GENOMIC DNA]</scope>
    <source>
        <strain evidence="8 9">JCM 16112</strain>
    </source>
</reference>
<evidence type="ECO:0000256" key="5">
    <source>
        <dbReference type="ARBA" id="ARBA00023136"/>
    </source>
</evidence>
<comment type="caution">
    <text evidence="8">The sequence shown here is derived from an EMBL/GenBank/DDBJ whole genome shotgun (WGS) entry which is preliminary data.</text>
</comment>
<keyword evidence="5 7" id="KW-0472">Membrane</keyword>
<keyword evidence="7" id="KW-0812">Transmembrane</keyword>
<keyword evidence="6" id="KW-0012">Acyltransferase</keyword>
<organism evidence="8 9">
    <name type="scientific">Algoriphagus jejuensis</name>
    <dbReference type="NCBI Taxonomy" id="419934"/>
    <lineage>
        <taxon>Bacteria</taxon>
        <taxon>Pseudomonadati</taxon>
        <taxon>Bacteroidota</taxon>
        <taxon>Cytophagia</taxon>
        <taxon>Cytophagales</taxon>
        <taxon>Cyclobacteriaceae</taxon>
        <taxon>Algoriphagus</taxon>
    </lineage>
</organism>
<accession>A0ABN1MX21</accession>
<keyword evidence="4" id="KW-0808">Transferase</keyword>
<dbReference type="PANTHER" id="PTHR30606">
    <property type="entry name" value="LIPID A BIOSYNTHESIS LAUROYL ACYLTRANSFERASE"/>
    <property type="match status" value="1"/>
</dbReference>
<dbReference type="PANTHER" id="PTHR30606:SF10">
    <property type="entry name" value="PHOSPHATIDYLINOSITOL MANNOSIDE ACYLTRANSFERASE"/>
    <property type="match status" value="1"/>
</dbReference>
<keyword evidence="3" id="KW-0997">Cell inner membrane</keyword>
<keyword evidence="2" id="KW-1003">Cell membrane</keyword>
<comment type="subcellular location">
    <subcellularLocation>
        <location evidence="1">Cell inner membrane</location>
    </subcellularLocation>
</comment>
<feature type="transmembrane region" description="Helical" evidence="7">
    <location>
        <begin position="12"/>
        <end position="30"/>
    </location>
</feature>
<keyword evidence="7" id="KW-1133">Transmembrane helix</keyword>
<dbReference type="Proteomes" id="UP001500469">
    <property type="component" value="Unassembled WGS sequence"/>
</dbReference>
<evidence type="ECO:0000256" key="7">
    <source>
        <dbReference type="SAM" id="Phobius"/>
    </source>
</evidence>
<evidence type="ECO:0000256" key="2">
    <source>
        <dbReference type="ARBA" id="ARBA00022475"/>
    </source>
</evidence>
<dbReference type="CDD" id="cd07984">
    <property type="entry name" value="LPLAT_LABLAT-like"/>
    <property type="match status" value="1"/>
</dbReference>
<evidence type="ECO:0000313" key="9">
    <source>
        <dbReference type="Proteomes" id="UP001500469"/>
    </source>
</evidence>
<name>A0ABN1MX21_9BACT</name>
<evidence type="ECO:0000313" key="8">
    <source>
        <dbReference type="EMBL" id="GAA0877931.1"/>
    </source>
</evidence>
<dbReference type="RefSeq" id="WP_343848839.1">
    <property type="nucleotide sequence ID" value="NZ_BAAAFI010000002.1"/>
</dbReference>
<keyword evidence="9" id="KW-1185">Reference proteome</keyword>
<dbReference type="EMBL" id="BAAAFI010000002">
    <property type="protein sequence ID" value="GAA0877931.1"/>
    <property type="molecule type" value="Genomic_DNA"/>
</dbReference>
<sequence>MFFFRLLSRLPLWVLYLFSDFIYLIARYVISYRKKVIDENLKYAFPEKTDAERKTLRNRFYRNFTDAFFAETIKMLTISEKELRRRFHVVNQEIIDQEVLQGKTALMMAGHIFNWEMAILGVALNTEVEAETVYLKLNNPFFNQLMLAIRTHFGGIMTEVKEFRKSMITLRSRPRILHLAADQRPTGKDKYQREFLNRPANFYEGGEMFAKKMSLPVFFGTITKQKRGHYRFEYEKMAEPPYDGSDPHSVTDEFCRRLEKNIRNQPDLYLWSHKRWKI</sequence>
<dbReference type="Pfam" id="PF03279">
    <property type="entry name" value="Lip_A_acyltrans"/>
    <property type="match status" value="1"/>
</dbReference>
<gene>
    <name evidence="8" type="ORF">GCM10009119_08990</name>
</gene>
<evidence type="ECO:0000256" key="3">
    <source>
        <dbReference type="ARBA" id="ARBA00022519"/>
    </source>
</evidence>
<evidence type="ECO:0000256" key="1">
    <source>
        <dbReference type="ARBA" id="ARBA00004533"/>
    </source>
</evidence>
<proteinExistence type="predicted"/>
<protein>
    <submittedName>
        <fullName evidence="8">Acetyltransferase</fullName>
    </submittedName>
</protein>
<dbReference type="InterPro" id="IPR004960">
    <property type="entry name" value="LipA_acyltrans"/>
</dbReference>
<evidence type="ECO:0000256" key="6">
    <source>
        <dbReference type="ARBA" id="ARBA00023315"/>
    </source>
</evidence>